<dbReference type="PANTHER" id="PTHR43308:SF5">
    <property type="entry name" value="S-LAYER PROTEIN _ PEPTIDOGLYCAN ENDO-BETA-N-ACETYLGLUCOSAMINIDASE"/>
    <property type="match status" value="1"/>
</dbReference>
<comment type="caution">
    <text evidence="4">The sequence shown here is derived from an EMBL/GenBank/DDBJ whole genome shotgun (WGS) entry which is preliminary data.</text>
</comment>
<dbReference type="EMBL" id="DYTV01000026">
    <property type="protein sequence ID" value="HJH10514.1"/>
    <property type="molecule type" value="Genomic_DNA"/>
</dbReference>
<dbReference type="Proteomes" id="UP000700212">
    <property type="component" value="Unassembled WGS sequence"/>
</dbReference>
<reference evidence="4" key="2">
    <citation type="submission" date="2021-09" db="EMBL/GenBank/DDBJ databases">
        <authorList>
            <person name="Gilroy R."/>
        </authorList>
    </citation>
    <scope>NUCLEOTIDE SEQUENCE</scope>
    <source>
        <strain evidence="4">CHK160-4876</strain>
    </source>
</reference>
<dbReference type="Pfam" id="PF00395">
    <property type="entry name" value="SLH"/>
    <property type="match status" value="2"/>
</dbReference>
<dbReference type="PROSITE" id="PS51272">
    <property type="entry name" value="SLH"/>
    <property type="match status" value="2"/>
</dbReference>
<evidence type="ECO:0000313" key="4">
    <source>
        <dbReference type="EMBL" id="HJH10514.1"/>
    </source>
</evidence>
<feature type="compositionally biased region" description="Basic and acidic residues" evidence="1">
    <location>
        <begin position="567"/>
        <end position="578"/>
    </location>
</feature>
<feature type="chain" id="PRO_5037640884" evidence="2">
    <location>
        <begin position="33"/>
        <end position="1208"/>
    </location>
</feature>
<dbReference type="PANTHER" id="PTHR43308">
    <property type="entry name" value="OUTER MEMBRANE PROTEIN ALPHA-RELATED"/>
    <property type="match status" value="1"/>
</dbReference>
<proteinExistence type="predicted"/>
<feature type="domain" description="SLH" evidence="3">
    <location>
        <begin position="98"/>
        <end position="157"/>
    </location>
</feature>
<reference evidence="4" key="1">
    <citation type="journal article" date="2021" name="PeerJ">
        <title>Extensive microbial diversity within the chicken gut microbiome revealed by metagenomics and culture.</title>
        <authorList>
            <person name="Gilroy R."/>
            <person name="Ravi A."/>
            <person name="Getino M."/>
            <person name="Pursley I."/>
            <person name="Horton D.L."/>
            <person name="Alikhan N.F."/>
            <person name="Baker D."/>
            <person name="Gharbi K."/>
            <person name="Hall N."/>
            <person name="Watson M."/>
            <person name="Adriaenssens E.M."/>
            <person name="Foster-Nyarko E."/>
            <person name="Jarju S."/>
            <person name="Secka A."/>
            <person name="Antonio M."/>
            <person name="Oren A."/>
            <person name="Chaudhuri R.R."/>
            <person name="La Ragione R."/>
            <person name="Hildebrand F."/>
            <person name="Pallen M.J."/>
        </authorList>
    </citation>
    <scope>NUCLEOTIDE SEQUENCE</scope>
    <source>
        <strain evidence="4">CHK160-4876</strain>
    </source>
</reference>
<feature type="compositionally biased region" description="Basic and acidic residues" evidence="1">
    <location>
        <begin position="502"/>
        <end position="519"/>
    </location>
</feature>
<evidence type="ECO:0000256" key="2">
    <source>
        <dbReference type="SAM" id="SignalP"/>
    </source>
</evidence>
<keyword evidence="2" id="KW-0732">Signal</keyword>
<feature type="region of interest" description="Disordered" evidence="1">
    <location>
        <begin position="561"/>
        <end position="581"/>
    </location>
</feature>
<accession>A0A921NBA8</accession>
<dbReference type="AlphaFoldDB" id="A0A921NBA8"/>
<feature type="domain" description="SLH" evidence="3">
    <location>
        <begin position="33"/>
        <end position="96"/>
    </location>
</feature>
<feature type="signal peptide" evidence="2">
    <location>
        <begin position="1"/>
        <end position="32"/>
    </location>
</feature>
<feature type="non-terminal residue" evidence="4">
    <location>
        <position position="1208"/>
    </location>
</feature>
<organism evidence="4 5">
    <name type="scientific">Metalysinibacillus jejuensis</name>
    <dbReference type="NCBI Taxonomy" id="914327"/>
    <lineage>
        <taxon>Bacteria</taxon>
        <taxon>Bacillati</taxon>
        <taxon>Bacillota</taxon>
        <taxon>Bacilli</taxon>
        <taxon>Bacillales</taxon>
        <taxon>Caryophanaceae</taxon>
        <taxon>Metalysinibacillus</taxon>
    </lineage>
</organism>
<evidence type="ECO:0000313" key="5">
    <source>
        <dbReference type="Proteomes" id="UP000700212"/>
    </source>
</evidence>
<feature type="region of interest" description="Disordered" evidence="1">
    <location>
        <begin position="500"/>
        <end position="520"/>
    </location>
</feature>
<evidence type="ECO:0000256" key="1">
    <source>
        <dbReference type="SAM" id="MobiDB-lite"/>
    </source>
</evidence>
<evidence type="ECO:0000259" key="3">
    <source>
        <dbReference type="PROSITE" id="PS51272"/>
    </source>
</evidence>
<name>A0A921NBA8_9BACL</name>
<protein>
    <submittedName>
        <fullName evidence="4">S-layer homology domain-containing protein</fullName>
    </submittedName>
</protein>
<dbReference type="InterPro" id="IPR001119">
    <property type="entry name" value="SLH_dom"/>
</dbReference>
<sequence>MINKKGGKRALRATLAATLATSGVVYTLPTQAAPSPFTDVLYTNTHFENIMEMYSRGFISGYADKTFRPNNYVTRGQAAKMLANVLGLDTRNVRNPNFADVSYYDDNYGAIAALVEANVIGGYADGSFRPHATLTRSQMAKMIVNGFNFEVASAVQPVFQDVTSATSNAVHIQTLVDLAITRGTTPVTFSPYNNVTRGQISTFLMKAERANKQVKQYKITAIEGNTIYINGVPYRASAHLQSVLSSRNAAVLKDATIEAKFRNKEIIDISKLTLNASGASPSRMLVLNGGYSQLNADVVINGNHIVLRDLTIKGTVLLNETVRPPLTQRTSFVGREALTQRTFQAGIYARDNVINWGNSTASEMKAEKNIVFENTEVEKIIVSQNATKITTDTKLKHIEVIGNVEQIELQGDAKYFHVNNDRKLTIFGEGMINHLQYDSLYDLQIYIDGTVNKLVVDNSFGWIDLDEYTYVEEVILPPGESPNNIFDDYLEDQGNITVIEDSTGKPVDKNPVENQKPTDRTPPIIKILDITPEGTSAVVNFHTNENGMYYYIVQKKSEDMKTPPGRDFIEQKRGKYDDMGTGSMRVGENKFTATGLAEKESYVVYIVGIDGAKNVSPIMQKEFQMKDATPPKVNNLKAIPLRGGQRAEVSFSPSEDGQYFIYHRKSVAGQPAATFEEIEANAQIKKSTPKDNGTQLITEMISGLTNETDYEVYVAMIDLSGNKSVEPQAMTTVLTTELDKIPPYVLGGDLRHKSGNIYEVEVSEPLDPESATKIENYRLKGTAMVNIPQHDKDGVLPMKVEYADKGNKGLLTITVPATTALVNGDNIILDISPRVKDLADNAFENIDNLPAGIEKARNRAEYIHNDAIKPTLTLNNIIVNNDNTKAELEFTANKAGTYYYMIMPEGINFDKRDIKPKDFYAEFTNDKTDKFIVDPKTGEKLYLSMEGPKPAERDKQKVDITIPKAKLDPFKSYSVYMILRDRSGNLTEIKEISLVADAKPPLVTVIPEGDKKVRPDFGDITATLRLNSNEKGRVHYILREEGQELQDVTAAYIRTAGRAADMREGMNDIKITGMLPHRHYVLYVAVEDTFGNITMKESTDLIEGEDKPDGEDMIFDFFSDGTRPHFIIPKEFDQPVVLADDAGVTFRVTFNESIYGSNGYFDPANPDTLADFITIEGVQPEKIEFASLIKKNALGQEEVDKDGNFVLA</sequence>
<dbReference type="InterPro" id="IPR051465">
    <property type="entry name" value="Cell_Envelope_Struct_Comp"/>
</dbReference>
<gene>
    <name evidence="4" type="ORF">K8V30_02270</name>
</gene>